<dbReference type="eggNOG" id="KOG1795">
    <property type="taxonomic scope" value="Eukaryota"/>
</dbReference>
<reference evidence="2 4" key="2">
    <citation type="journal article" date="2014" name="BMC Genomics">
        <title>An improved genome release (version Mt4.0) for the model legume Medicago truncatula.</title>
        <authorList>
            <person name="Tang H."/>
            <person name="Krishnakumar V."/>
            <person name="Bidwell S."/>
            <person name="Rosen B."/>
            <person name="Chan A."/>
            <person name="Zhou S."/>
            <person name="Gentzbittel L."/>
            <person name="Childs K.L."/>
            <person name="Yandell M."/>
            <person name="Gundlach H."/>
            <person name="Mayer K.F."/>
            <person name="Schwartz D.C."/>
            <person name="Town C.D."/>
        </authorList>
    </citation>
    <scope>GENOME REANNOTATION</scope>
    <source>
        <strain evidence="3 4">cv. Jemalong A17</strain>
    </source>
</reference>
<dbReference type="STRING" id="3880.G7K505"/>
<dbReference type="EMBL" id="CM001221">
    <property type="protein sequence ID" value="AET00978.2"/>
    <property type="molecule type" value="Genomic_DNA"/>
</dbReference>
<dbReference type="Pfam" id="PF08084">
    <property type="entry name" value="PROCT"/>
    <property type="match status" value="1"/>
</dbReference>
<dbReference type="Gene3D" id="3.40.140.10">
    <property type="entry name" value="Cytidine Deaminase, domain 2"/>
    <property type="match status" value="1"/>
</dbReference>
<dbReference type="EnsemblPlants" id="AET00978">
    <property type="protein sequence ID" value="AET00978"/>
    <property type="gene ID" value="MTR_5g098100"/>
</dbReference>
<organism evidence="2 4">
    <name type="scientific">Medicago truncatula</name>
    <name type="common">Barrel medic</name>
    <name type="synonym">Medicago tribuloides</name>
    <dbReference type="NCBI Taxonomy" id="3880"/>
    <lineage>
        <taxon>Eukaryota</taxon>
        <taxon>Viridiplantae</taxon>
        <taxon>Streptophyta</taxon>
        <taxon>Embryophyta</taxon>
        <taxon>Tracheophyta</taxon>
        <taxon>Spermatophyta</taxon>
        <taxon>Magnoliopsida</taxon>
        <taxon>eudicotyledons</taxon>
        <taxon>Gunneridae</taxon>
        <taxon>Pentapetalae</taxon>
        <taxon>rosids</taxon>
        <taxon>fabids</taxon>
        <taxon>Fabales</taxon>
        <taxon>Fabaceae</taxon>
        <taxon>Papilionoideae</taxon>
        <taxon>50 kb inversion clade</taxon>
        <taxon>NPAAA clade</taxon>
        <taxon>Hologalegina</taxon>
        <taxon>IRL clade</taxon>
        <taxon>Trifolieae</taxon>
        <taxon>Medicago</taxon>
    </lineage>
</organism>
<dbReference type="InterPro" id="IPR012984">
    <property type="entry name" value="PROCT"/>
</dbReference>
<dbReference type="Proteomes" id="UP000002051">
    <property type="component" value="Chromosome 5"/>
</dbReference>
<name>G7K505_MEDTR</name>
<protein>
    <submittedName>
        <fullName evidence="2">PROCT (NUC072) domain protein</fullName>
    </submittedName>
</protein>
<accession>A0A0C3XVD9</accession>
<evidence type="ECO:0000313" key="4">
    <source>
        <dbReference type="Proteomes" id="UP000002051"/>
    </source>
</evidence>
<reference evidence="3" key="3">
    <citation type="submission" date="2015-04" db="UniProtKB">
        <authorList>
            <consortium name="EnsemblPlants"/>
        </authorList>
    </citation>
    <scope>IDENTIFICATION</scope>
    <source>
        <strain evidence="3">cv. Jemalong A17</strain>
    </source>
</reference>
<keyword evidence="4" id="KW-1185">Reference proteome</keyword>
<reference evidence="2 4" key="1">
    <citation type="journal article" date="2011" name="Nature">
        <title>The Medicago genome provides insight into the evolution of rhizobial symbioses.</title>
        <authorList>
            <person name="Young N.D."/>
            <person name="Debelle F."/>
            <person name="Oldroyd G.E."/>
            <person name="Geurts R."/>
            <person name="Cannon S.B."/>
            <person name="Udvardi M.K."/>
            <person name="Benedito V.A."/>
            <person name="Mayer K.F."/>
            <person name="Gouzy J."/>
            <person name="Schoof H."/>
            <person name="Van de Peer Y."/>
            <person name="Proost S."/>
            <person name="Cook D.R."/>
            <person name="Meyers B.C."/>
            <person name="Spannagl M."/>
            <person name="Cheung F."/>
            <person name="De Mita S."/>
            <person name="Krishnakumar V."/>
            <person name="Gundlach H."/>
            <person name="Zhou S."/>
            <person name="Mudge J."/>
            <person name="Bharti A.K."/>
            <person name="Murray J.D."/>
            <person name="Naoumkina M.A."/>
            <person name="Rosen B."/>
            <person name="Silverstein K.A."/>
            <person name="Tang H."/>
            <person name="Rombauts S."/>
            <person name="Zhao P.X."/>
            <person name="Zhou P."/>
            <person name="Barbe V."/>
            <person name="Bardou P."/>
            <person name="Bechner M."/>
            <person name="Bellec A."/>
            <person name="Berger A."/>
            <person name="Berges H."/>
            <person name="Bidwell S."/>
            <person name="Bisseling T."/>
            <person name="Choisne N."/>
            <person name="Couloux A."/>
            <person name="Denny R."/>
            <person name="Deshpande S."/>
            <person name="Dai X."/>
            <person name="Doyle J.J."/>
            <person name="Dudez A.M."/>
            <person name="Farmer A.D."/>
            <person name="Fouteau S."/>
            <person name="Franken C."/>
            <person name="Gibelin C."/>
            <person name="Gish J."/>
            <person name="Goldstein S."/>
            <person name="Gonzalez A.J."/>
            <person name="Green P.J."/>
            <person name="Hallab A."/>
            <person name="Hartog M."/>
            <person name="Hua A."/>
            <person name="Humphray S.J."/>
            <person name="Jeong D.H."/>
            <person name="Jing Y."/>
            <person name="Jocker A."/>
            <person name="Kenton S.M."/>
            <person name="Kim D.J."/>
            <person name="Klee K."/>
            <person name="Lai H."/>
            <person name="Lang C."/>
            <person name="Lin S."/>
            <person name="Macmil S.L."/>
            <person name="Magdelenat G."/>
            <person name="Matthews L."/>
            <person name="McCorrison J."/>
            <person name="Monaghan E.L."/>
            <person name="Mun J.H."/>
            <person name="Najar F.Z."/>
            <person name="Nicholson C."/>
            <person name="Noirot C."/>
            <person name="O'Bleness M."/>
            <person name="Paule C.R."/>
            <person name="Poulain J."/>
            <person name="Prion F."/>
            <person name="Qin B."/>
            <person name="Qu C."/>
            <person name="Retzel E.F."/>
            <person name="Riddle C."/>
            <person name="Sallet E."/>
            <person name="Samain S."/>
            <person name="Samson N."/>
            <person name="Sanders I."/>
            <person name="Saurat O."/>
            <person name="Scarpelli C."/>
            <person name="Schiex T."/>
            <person name="Segurens B."/>
            <person name="Severin A.J."/>
            <person name="Sherrier D.J."/>
            <person name="Shi R."/>
            <person name="Sims S."/>
            <person name="Singer S.R."/>
            <person name="Sinharoy S."/>
            <person name="Sterck L."/>
            <person name="Viollet A."/>
            <person name="Wang B.B."/>
            <person name="Wang K."/>
            <person name="Wang M."/>
            <person name="Wang X."/>
            <person name="Warfsmann J."/>
            <person name="Weissenbach J."/>
            <person name="White D.D."/>
            <person name="White J.D."/>
            <person name="Wiley G.B."/>
            <person name="Wincker P."/>
            <person name="Xing Y."/>
            <person name="Yang L."/>
            <person name="Yao Z."/>
            <person name="Ying F."/>
            <person name="Zhai J."/>
            <person name="Zhou L."/>
            <person name="Zuber A."/>
            <person name="Denarie J."/>
            <person name="Dixon R.A."/>
            <person name="May G.D."/>
            <person name="Schwartz D.C."/>
            <person name="Rogers J."/>
            <person name="Quetier F."/>
            <person name="Town C.D."/>
            <person name="Roe B.A."/>
        </authorList>
    </citation>
    <scope>NUCLEOTIDE SEQUENCE [LARGE SCALE GENOMIC DNA]</scope>
    <source>
        <strain evidence="2">A17</strain>
        <strain evidence="3 4">cv. Jemalong A17</strain>
    </source>
</reference>
<evidence type="ECO:0000259" key="1">
    <source>
        <dbReference type="Pfam" id="PF08084"/>
    </source>
</evidence>
<dbReference type="HOGENOM" id="CLU_1654779_0_0_1"/>
<proteinExistence type="predicted"/>
<evidence type="ECO:0000313" key="3">
    <source>
        <dbReference type="EnsemblPlants" id="AET00978"/>
    </source>
</evidence>
<dbReference type="AlphaFoldDB" id="G7K505"/>
<accession>G7K505</accession>
<feature type="domain" description="PROCT" evidence="1">
    <location>
        <begin position="1"/>
        <end position="42"/>
    </location>
</feature>
<evidence type="ECO:0000313" key="2">
    <source>
        <dbReference type="EMBL" id="AET00978.2"/>
    </source>
</evidence>
<dbReference type="PaxDb" id="3880-AET00978"/>
<sequence>MKYGLKLGTPREYYHEDHRPTHFLEFTNMEEGETISEGDREDTFLECVWNRGFNMVGWDDKIVLPNYRLLQPIGLECNAPKIRLKSKGKLGRNLVTCETKDILFDTVEEDEGIRHVKHNTVIFHFPSIRTLLSFIFLAFEKLPAVQHLQGTFCFHDHTPL</sequence>
<gene>
    <name evidence="2" type="ordered locus">MTR_5g098100</name>
</gene>